<evidence type="ECO:0000313" key="7">
    <source>
        <dbReference type="Proteomes" id="UP000747399"/>
    </source>
</evidence>
<evidence type="ECO:0000313" key="6">
    <source>
        <dbReference type="EMBL" id="GIL54874.1"/>
    </source>
</evidence>
<evidence type="ECO:0000256" key="4">
    <source>
        <dbReference type="SAM" id="MobiDB-lite"/>
    </source>
</evidence>
<name>A0A8J4B656_9CHLO</name>
<dbReference type="InterPro" id="IPR011990">
    <property type="entry name" value="TPR-like_helical_dom_sf"/>
</dbReference>
<dbReference type="Pfam" id="PF17177">
    <property type="entry name" value="PPR_long"/>
    <property type="match status" value="2"/>
</dbReference>
<organism evidence="6 7">
    <name type="scientific">Volvox africanus</name>
    <dbReference type="NCBI Taxonomy" id="51714"/>
    <lineage>
        <taxon>Eukaryota</taxon>
        <taxon>Viridiplantae</taxon>
        <taxon>Chlorophyta</taxon>
        <taxon>core chlorophytes</taxon>
        <taxon>Chlorophyceae</taxon>
        <taxon>CS clade</taxon>
        <taxon>Chlamydomonadales</taxon>
        <taxon>Volvocaceae</taxon>
        <taxon>Volvox</taxon>
    </lineage>
</organism>
<feature type="repeat" description="PPR" evidence="3">
    <location>
        <begin position="413"/>
        <end position="447"/>
    </location>
</feature>
<feature type="compositionally biased region" description="Basic and acidic residues" evidence="4">
    <location>
        <begin position="71"/>
        <end position="94"/>
    </location>
</feature>
<feature type="region of interest" description="Disordered" evidence="4">
    <location>
        <begin position="148"/>
        <end position="218"/>
    </location>
</feature>
<feature type="compositionally biased region" description="Low complexity" evidence="4">
    <location>
        <begin position="148"/>
        <end position="172"/>
    </location>
</feature>
<evidence type="ECO:0000256" key="1">
    <source>
        <dbReference type="ARBA" id="ARBA00007626"/>
    </source>
</evidence>
<accession>A0A8J4B656</accession>
<feature type="repeat" description="PPR" evidence="3">
    <location>
        <begin position="1030"/>
        <end position="1064"/>
    </location>
</feature>
<dbReference type="PANTHER" id="PTHR47447:SF17">
    <property type="entry name" value="OS12G0638900 PROTEIN"/>
    <property type="match status" value="1"/>
</dbReference>
<comment type="similarity">
    <text evidence="1">Belongs to the PPR family. P subfamily.</text>
</comment>
<evidence type="ECO:0000259" key="5">
    <source>
        <dbReference type="Pfam" id="PF17177"/>
    </source>
</evidence>
<dbReference type="Proteomes" id="UP000747399">
    <property type="component" value="Unassembled WGS sequence"/>
</dbReference>
<dbReference type="PANTHER" id="PTHR47447">
    <property type="entry name" value="OS03G0856100 PROTEIN"/>
    <property type="match status" value="1"/>
</dbReference>
<evidence type="ECO:0000256" key="2">
    <source>
        <dbReference type="ARBA" id="ARBA00022737"/>
    </source>
</evidence>
<feature type="compositionally biased region" description="Polar residues" evidence="4">
    <location>
        <begin position="27"/>
        <end position="36"/>
    </location>
</feature>
<gene>
    <name evidence="6" type="ORF">Vafri_10569</name>
</gene>
<dbReference type="InterPro" id="IPR002885">
    <property type="entry name" value="PPR_rpt"/>
</dbReference>
<feature type="domain" description="PROP1-like PPR" evidence="5">
    <location>
        <begin position="472"/>
        <end position="591"/>
    </location>
</feature>
<comment type="caution">
    <text evidence="6">The sequence shown here is derived from an EMBL/GenBank/DDBJ whole genome shotgun (WGS) entry which is preliminary data.</text>
</comment>
<feature type="repeat" description="PPR" evidence="3">
    <location>
        <begin position="894"/>
        <end position="928"/>
    </location>
</feature>
<protein>
    <recommendedName>
        <fullName evidence="5">PROP1-like PPR domain-containing protein</fullName>
    </recommendedName>
</protein>
<feature type="region of interest" description="Disordered" evidence="4">
    <location>
        <begin position="764"/>
        <end position="798"/>
    </location>
</feature>
<dbReference type="AlphaFoldDB" id="A0A8J4B656"/>
<feature type="repeat" description="PPR" evidence="3">
    <location>
        <begin position="484"/>
        <end position="518"/>
    </location>
</feature>
<evidence type="ECO:0000256" key="3">
    <source>
        <dbReference type="PROSITE-ProRule" id="PRU00708"/>
    </source>
</evidence>
<sequence length="1110" mass="113351">MVSIAARPPLAAAGSTTGSLPARVTGHTRQNQTHNAINVPAVSARAPAPASARTSTRTSAAPGAPVMTATERVRKSIDRSHERRSLEQRTHEQPQAEALGQVAEDPLERLSSDLTALSLQHAAAMAAAAVVSTTGAAATAATPTYAAAGPPAAASFRTRSPAPASSRSVLSRGGRQHRAATAAALAGNSTVAAPSGGSGATAVGGTAPSASAPADARRFDPSLWDTGLPAQLLALRDPASPVSLPPPGGLPACCLPLDNWKLDKLVLSLSANKATWRRSLLLFEWLKATGHPLDDRLCTTLIRVCSDHGDAVSALAVYDWMTGSVSVGGAGLDATAFTYTAAMRAALGGGLTDRALTIWNEAWRRHSSGRLQMDCRLCITYLELCTRLGLTDQALAMYGAMRAAPAGSRMAPTVHAYTAAMRAATEGGRWYRALEIWADMRTAGCEPTGHAYSAAISACAAAGDWSRAVALFDEMTGPAGIRPDVVSCTALITALAAGGEADRAEAVVAWMLANGVRPNARTYTALMAALGNAKRWGRAVEVLARMQTAEWGGVQPNAYTYSALLKSLGEHGQWQLAEAVFTSIERQVLGPAGAAAPPSAAALNLAAALAPSAGAAASIPIPAPPPLPASGPLATLLAQAAAAATADAMAPTYPTAASPVPLTAAGANMTNSATSNVESTVVPDVSFAAQQMTWTRPSQLHGLTLDLTILTAAVGDAGGGAGTGTGPSRRSFSLFSHPPALASSASTAASIAAAMAIAEESSFSSSGRLSPQLNPAGAGAADSASTSASSSTSPSAAAVGVGVPLPPLEHPWKSALDQASAGALAGQLAAAAAVAPQGDVAVGPRMAVPAALAALPPLAFPVFPANHHYNHHHNHHNHHGASSSSHSLHQGVLNEVVCGALMLAYERAGKWQEAVGVLLRALNLGLTPNTVMYNTAISAAGKAGQLEIAEKLYSKVRQPDTVTHETMIAAYGMAGLPDRAEAVFSAMTNAGLRPRDFAFCGLIAAHSLAGNWEGAMRVRSRMRRAGVQPSVDVYNALLAACERAGHLDKALELLGAMRREGVEANPLTGQLLALVGRQGVRNVENQQVAAAALSAAMAAYGTLLMQTGLF</sequence>
<reference evidence="6" key="1">
    <citation type="journal article" date="2021" name="Proc. Natl. Acad. Sci. U.S.A.">
        <title>Three genomes in the algal genus Volvox reveal the fate of a haploid sex-determining region after a transition to homothallism.</title>
        <authorList>
            <person name="Yamamoto K."/>
            <person name="Hamaji T."/>
            <person name="Kawai-Toyooka H."/>
            <person name="Matsuzaki R."/>
            <person name="Takahashi F."/>
            <person name="Nishimura Y."/>
            <person name="Kawachi M."/>
            <person name="Noguchi H."/>
            <person name="Minakuchi Y."/>
            <person name="Umen J.G."/>
            <person name="Toyoda A."/>
            <person name="Nozaki H."/>
        </authorList>
    </citation>
    <scope>NUCLEOTIDE SEQUENCE</scope>
    <source>
        <strain evidence="6">NIES-3780</strain>
    </source>
</reference>
<proteinExistence type="inferred from homology"/>
<dbReference type="Pfam" id="PF13812">
    <property type="entry name" value="PPR_3"/>
    <property type="match status" value="1"/>
</dbReference>
<feature type="compositionally biased region" description="Low complexity" evidence="4">
    <location>
        <begin position="775"/>
        <end position="798"/>
    </location>
</feature>
<feature type="repeat" description="PPR" evidence="3">
    <location>
        <begin position="960"/>
        <end position="994"/>
    </location>
</feature>
<feature type="region of interest" description="Disordered" evidence="4">
    <location>
        <begin position="1"/>
        <end position="102"/>
    </location>
</feature>
<feature type="repeat" description="PPR" evidence="3">
    <location>
        <begin position="995"/>
        <end position="1029"/>
    </location>
</feature>
<keyword evidence="7" id="KW-1185">Reference proteome</keyword>
<dbReference type="EMBL" id="BNCO01000019">
    <property type="protein sequence ID" value="GIL54874.1"/>
    <property type="molecule type" value="Genomic_DNA"/>
</dbReference>
<feature type="domain" description="PROP1-like PPR" evidence="5">
    <location>
        <begin position="945"/>
        <end position="1060"/>
    </location>
</feature>
<feature type="compositionally biased region" description="Low complexity" evidence="4">
    <location>
        <begin position="39"/>
        <end position="62"/>
    </location>
</feature>
<feature type="repeat" description="PPR" evidence="3">
    <location>
        <begin position="557"/>
        <end position="591"/>
    </location>
</feature>
<dbReference type="Gene3D" id="1.25.40.10">
    <property type="entry name" value="Tetratricopeptide repeat domain"/>
    <property type="match status" value="4"/>
</dbReference>
<dbReference type="PROSITE" id="PS51375">
    <property type="entry name" value="PPR"/>
    <property type="match status" value="7"/>
</dbReference>
<dbReference type="InterPro" id="IPR033443">
    <property type="entry name" value="PROP1-like_PPR_dom"/>
</dbReference>
<dbReference type="NCBIfam" id="TIGR00756">
    <property type="entry name" value="PPR"/>
    <property type="match status" value="6"/>
</dbReference>
<feature type="compositionally biased region" description="Low complexity" evidence="4">
    <location>
        <begin position="179"/>
        <end position="214"/>
    </location>
</feature>
<keyword evidence="2" id="KW-0677">Repeat</keyword>